<name>A0A9P4LWG4_9PEZI</name>
<protein>
    <submittedName>
        <fullName evidence="1">Uncharacterized protein</fullName>
    </submittedName>
</protein>
<comment type="caution">
    <text evidence="1">The sequence shown here is derived from an EMBL/GenBank/DDBJ whole genome shotgun (WGS) entry which is preliminary data.</text>
</comment>
<reference evidence="1" key="1">
    <citation type="journal article" date="2020" name="Stud. Mycol.">
        <title>101 Dothideomycetes genomes: a test case for predicting lifestyles and emergence of pathogens.</title>
        <authorList>
            <person name="Haridas S."/>
            <person name="Albert R."/>
            <person name="Binder M."/>
            <person name="Bloem J."/>
            <person name="Labutti K."/>
            <person name="Salamov A."/>
            <person name="Andreopoulos B."/>
            <person name="Baker S."/>
            <person name="Barry K."/>
            <person name="Bills G."/>
            <person name="Bluhm B."/>
            <person name="Cannon C."/>
            <person name="Castanera R."/>
            <person name="Culley D."/>
            <person name="Daum C."/>
            <person name="Ezra D."/>
            <person name="Gonzalez J."/>
            <person name="Henrissat B."/>
            <person name="Kuo A."/>
            <person name="Liang C."/>
            <person name="Lipzen A."/>
            <person name="Lutzoni F."/>
            <person name="Magnuson J."/>
            <person name="Mondo S."/>
            <person name="Nolan M."/>
            <person name="Ohm R."/>
            <person name="Pangilinan J."/>
            <person name="Park H.-J."/>
            <person name="Ramirez L."/>
            <person name="Alfaro M."/>
            <person name="Sun H."/>
            <person name="Tritt A."/>
            <person name="Yoshinaga Y."/>
            <person name="Zwiers L.-H."/>
            <person name="Turgeon B."/>
            <person name="Goodwin S."/>
            <person name="Spatafora J."/>
            <person name="Crous P."/>
            <person name="Grigoriev I."/>
        </authorList>
    </citation>
    <scope>NUCLEOTIDE SEQUENCE</scope>
    <source>
        <strain evidence="1">CBS 121410</strain>
    </source>
</reference>
<dbReference type="EMBL" id="ML978716">
    <property type="protein sequence ID" value="KAF2088485.1"/>
    <property type="molecule type" value="Genomic_DNA"/>
</dbReference>
<evidence type="ECO:0000313" key="2">
    <source>
        <dbReference type="Proteomes" id="UP000799776"/>
    </source>
</evidence>
<sequence>MCYSDKIHYLGCSHVIRKHRLTLCAGQKPPNQINCQLKERTTIIGGNCFRCFLREMQDGMHGASPPREKAKGALLKKPQIKSLGEHNGNANVRNKTHESSEDVFVIDMAEKPQPPIPLDENECNEKVTNQTPGSFGNVMIGLLKKSTYNICDAM</sequence>
<gene>
    <name evidence="1" type="ORF">K490DRAFT_55895</name>
</gene>
<proteinExistence type="predicted"/>
<keyword evidence="2" id="KW-1185">Reference proteome</keyword>
<dbReference type="Proteomes" id="UP000799776">
    <property type="component" value="Unassembled WGS sequence"/>
</dbReference>
<accession>A0A9P4LWG4</accession>
<dbReference type="AlphaFoldDB" id="A0A9P4LWG4"/>
<organism evidence="1 2">
    <name type="scientific">Saccharata proteae CBS 121410</name>
    <dbReference type="NCBI Taxonomy" id="1314787"/>
    <lineage>
        <taxon>Eukaryota</taxon>
        <taxon>Fungi</taxon>
        <taxon>Dikarya</taxon>
        <taxon>Ascomycota</taxon>
        <taxon>Pezizomycotina</taxon>
        <taxon>Dothideomycetes</taxon>
        <taxon>Dothideomycetes incertae sedis</taxon>
        <taxon>Botryosphaeriales</taxon>
        <taxon>Saccharataceae</taxon>
        <taxon>Saccharata</taxon>
    </lineage>
</organism>
<evidence type="ECO:0000313" key="1">
    <source>
        <dbReference type="EMBL" id="KAF2088485.1"/>
    </source>
</evidence>